<keyword evidence="4" id="KW-1185">Reference proteome</keyword>
<dbReference type="PROSITE" id="PS51257">
    <property type="entry name" value="PROKAR_LIPOPROTEIN"/>
    <property type="match status" value="1"/>
</dbReference>
<dbReference type="eggNOG" id="ENOG503248E">
    <property type="taxonomic scope" value="Bacteria"/>
</dbReference>
<evidence type="ECO:0000313" key="3">
    <source>
        <dbReference type="EMBL" id="SFF75364.1"/>
    </source>
</evidence>
<dbReference type="OrthoDB" id="1913697at2"/>
<keyword evidence="1" id="KW-0472">Membrane</keyword>
<reference evidence="3 4" key="1">
    <citation type="submission" date="2016-10" db="EMBL/GenBank/DDBJ databases">
        <authorList>
            <person name="de Groot N.N."/>
        </authorList>
    </citation>
    <scope>NUCLEOTIDE SEQUENCE [LARGE SCALE GENOMIC DNA]</scope>
    <source>
        <strain evidence="3 4">NLAE-zl-G419</strain>
    </source>
</reference>
<feature type="transmembrane region" description="Helical" evidence="1">
    <location>
        <begin position="136"/>
        <end position="152"/>
    </location>
</feature>
<keyword evidence="1" id="KW-1133">Transmembrane helix</keyword>
<feature type="transmembrane region" description="Helical" evidence="1">
    <location>
        <begin position="80"/>
        <end position="98"/>
    </location>
</feature>
<evidence type="ECO:0000313" key="5">
    <source>
        <dbReference type="Proteomes" id="UP000246114"/>
    </source>
</evidence>
<feature type="transmembrane region" description="Helical" evidence="1">
    <location>
        <begin position="6"/>
        <end position="39"/>
    </location>
</feature>
<dbReference type="Proteomes" id="UP000246114">
    <property type="component" value="Unassembled WGS sequence"/>
</dbReference>
<dbReference type="EMBL" id="QAMZ01000049">
    <property type="protein sequence ID" value="PWL52426.1"/>
    <property type="molecule type" value="Genomic_DNA"/>
</dbReference>
<gene>
    <name evidence="2" type="ORF">DBY38_10870</name>
    <name evidence="3" type="ORF">SAMN04487885_10950</name>
</gene>
<organism evidence="3 4">
    <name type="scientific">Clostridium cadaveris</name>
    <dbReference type="NCBI Taxonomy" id="1529"/>
    <lineage>
        <taxon>Bacteria</taxon>
        <taxon>Bacillati</taxon>
        <taxon>Bacillota</taxon>
        <taxon>Clostridia</taxon>
        <taxon>Eubacteriales</taxon>
        <taxon>Clostridiaceae</taxon>
        <taxon>Clostridium</taxon>
    </lineage>
</organism>
<feature type="transmembrane region" description="Helical" evidence="1">
    <location>
        <begin position="104"/>
        <end position="124"/>
    </location>
</feature>
<dbReference type="AlphaFoldDB" id="A0A1I2L7Q9"/>
<evidence type="ECO:0000313" key="4">
    <source>
        <dbReference type="Proteomes" id="UP000182135"/>
    </source>
</evidence>
<dbReference type="RefSeq" id="WP_027637598.1">
    <property type="nucleotide sequence ID" value="NZ_BAAACD010000005.1"/>
</dbReference>
<name>A0A1I2L7Q9_9CLOT</name>
<proteinExistence type="predicted"/>
<evidence type="ECO:0000256" key="1">
    <source>
        <dbReference type="SAM" id="Phobius"/>
    </source>
</evidence>
<reference evidence="2 5" key="2">
    <citation type="submission" date="2018-03" db="EMBL/GenBank/DDBJ databases">
        <title>The uncultured portion of the human microbiome is neutrally assembled.</title>
        <authorList>
            <person name="Jeraldo P."/>
            <person name="Boardman L."/>
            <person name="White B.A."/>
            <person name="Nelson H."/>
            <person name="Goldenfeld N."/>
            <person name="Chia N."/>
        </authorList>
    </citation>
    <scope>NUCLEOTIDE SEQUENCE [LARGE SCALE GENOMIC DNA]</scope>
    <source>
        <strain evidence="2">CIM:MAG 903</strain>
    </source>
</reference>
<accession>A0A1I2L7Q9</accession>
<keyword evidence="1" id="KW-0812">Transmembrane</keyword>
<sequence>MTRRGILTAIFMTGIMGCISYFFSPAMALIILGIFYLFLGFAHMTNRPMYDKIITIINIDKFNAYQKKDDDFKKYIKDNAASMIFIGMVLLYFAYRWYGQAFKVSYSVLIMILVLGSYFIDTYSMTKSKDWEDYKKKSLMWMIVIVAIAVLVL</sequence>
<dbReference type="STRING" id="1529.SAMN04487885_10950"/>
<dbReference type="Proteomes" id="UP000182135">
    <property type="component" value="Unassembled WGS sequence"/>
</dbReference>
<dbReference type="EMBL" id="FOOE01000009">
    <property type="protein sequence ID" value="SFF75364.1"/>
    <property type="molecule type" value="Genomic_DNA"/>
</dbReference>
<evidence type="ECO:0000313" key="2">
    <source>
        <dbReference type="EMBL" id="PWL52426.1"/>
    </source>
</evidence>
<protein>
    <submittedName>
        <fullName evidence="3">Uncharacterized protein</fullName>
    </submittedName>
</protein>